<protein>
    <recommendedName>
        <fullName evidence="3">Glycosyl transferase family 1 domain-containing protein</fullName>
    </recommendedName>
</protein>
<dbReference type="Gene3D" id="3.40.50.2000">
    <property type="entry name" value="Glycogen Phosphorylase B"/>
    <property type="match status" value="1"/>
</dbReference>
<dbReference type="OrthoDB" id="581133at2"/>
<dbReference type="EMBL" id="CP017599">
    <property type="protein sequence ID" value="AOX01741.1"/>
    <property type="molecule type" value="Genomic_DNA"/>
</dbReference>
<dbReference type="AlphaFoldDB" id="A0A1D8TVS0"/>
<proteinExistence type="predicted"/>
<accession>A0A1D8TVS0</accession>
<dbReference type="KEGG" id="mpro:BJP34_21925"/>
<gene>
    <name evidence="1" type="ORF">BJP34_21925</name>
</gene>
<dbReference type="Proteomes" id="UP000177870">
    <property type="component" value="Chromosome"/>
</dbReference>
<reference evidence="2" key="1">
    <citation type="submission" date="2016-10" db="EMBL/GenBank/DDBJ databases">
        <title>Comparative genomics uncovers the prolific and rare metabolic potential of the cyanobacterial genus Moorea.</title>
        <authorList>
            <person name="Leao T."/>
            <person name="Castelao G."/>
            <person name="Korobeynikov A."/>
            <person name="Monroe E.A."/>
            <person name="Podell S."/>
            <person name="Glukhov E."/>
            <person name="Allen E."/>
            <person name="Gerwick W.H."/>
            <person name="Gerwick L."/>
        </authorList>
    </citation>
    <scope>NUCLEOTIDE SEQUENCE [LARGE SCALE GENOMIC DNA]</scope>
    <source>
        <strain evidence="2">PAL-8-15-08-1</strain>
    </source>
</reference>
<organism evidence="1 2">
    <name type="scientific">Moorena producens PAL-8-15-08-1</name>
    <dbReference type="NCBI Taxonomy" id="1458985"/>
    <lineage>
        <taxon>Bacteria</taxon>
        <taxon>Bacillati</taxon>
        <taxon>Cyanobacteriota</taxon>
        <taxon>Cyanophyceae</taxon>
        <taxon>Coleofasciculales</taxon>
        <taxon>Coleofasciculaceae</taxon>
        <taxon>Moorena</taxon>
    </lineage>
</organism>
<dbReference type="SUPFAM" id="SSF53756">
    <property type="entry name" value="UDP-Glycosyltransferase/glycogen phosphorylase"/>
    <property type="match status" value="1"/>
</dbReference>
<name>A0A1D8TVS0_9CYAN</name>
<evidence type="ECO:0000313" key="1">
    <source>
        <dbReference type="EMBL" id="AOX01741.1"/>
    </source>
</evidence>
<evidence type="ECO:0000313" key="2">
    <source>
        <dbReference type="Proteomes" id="UP000177870"/>
    </source>
</evidence>
<sequence length="352" mass="41345">MKIMYNGLQDLLLINFYAQETKLDFLSIEIPIPDAIKNLTNLFPYRIGLHLRREYRHIAMALRSLTSKDRQDYDGLFIFEVYLQNIYLLLPLLAWHRKPVWICLHWNQQLAMHSTLKFFGLLYLKFFLNYFKVKAVLFEIDDDVLRKRFRLPASAKVKIPMPIRSDAYPNLKPGERLLTDNKIKIGVVGMIRKDKPITKLIEILKYYAKSSDQKCELVLGVPFLQKPKDLDNLGVTMYDTTTEKQYLDLLNEVDILVAYYEKHRYYYRTSGVLSDAACCGCYVITSDYPVLRHQVNWPVSVGSTFKTFEEIPSLLDEAISYIREHGQDNQWLWREKRTAEEIATVFSKGSRE</sequence>
<evidence type="ECO:0008006" key="3">
    <source>
        <dbReference type="Google" id="ProtNLM"/>
    </source>
</evidence>